<gene>
    <name evidence="2" type="ORF">GMARGA_LOCUS10761</name>
</gene>
<comment type="caution">
    <text evidence="2">The sequence shown here is derived from an EMBL/GenBank/DDBJ whole genome shotgun (WGS) entry which is preliminary data.</text>
</comment>
<evidence type="ECO:0000313" key="2">
    <source>
        <dbReference type="EMBL" id="CAG8677296.1"/>
    </source>
</evidence>
<reference evidence="2 3" key="1">
    <citation type="submission" date="2021-06" db="EMBL/GenBank/DDBJ databases">
        <authorList>
            <person name="Kallberg Y."/>
            <person name="Tangrot J."/>
            <person name="Rosling A."/>
        </authorList>
    </citation>
    <scope>NUCLEOTIDE SEQUENCE [LARGE SCALE GENOMIC DNA]</scope>
    <source>
        <strain evidence="2 3">120-4 pot B 10/14</strain>
    </source>
</reference>
<evidence type="ECO:0000313" key="3">
    <source>
        <dbReference type="Proteomes" id="UP000789901"/>
    </source>
</evidence>
<evidence type="ECO:0000256" key="1">
    <source>
        <dbReference type="SAM" id="MobiDB-lite"/>
    </source>
</evidence>
<proteinExistence type="predicted"/>
<dbReference type="EMBL" id="CAJVQB010006108">
    <property type="protein sequence ID" value="CAG8677296.1"/>
    <property type="molecule type" value="Genomic_DNA"/>
</dbReference>
<name>A0ABN7UU99_GIGMA</name>
<feature type="compositionally biased region" description="Acidic residues" evidence="1">
    <location>
        <begin position="114"/>
        <end position="126"/>
    </location>
</feature>
<sequence length="126" mass="14480">MDQRKRENIGMNAALEQEDLVVNTIKDSSERILPETRSEVKKDGSEIVKQKSANIGNEIVEEEERKTLDRDDKELGENNNNNDEGKNYGTKKFLKGEALICKSWNKRHQMSDKESDDLLISDQEVI</sequence>
<feature type="compositionally biased region" description="Basic and acidic residues" evidence="1">
    <location>
        <begin position="35"/>
        <end position="49"/>
    </location>
</feature>
<dbReference type="Proteomes" id="UP000789901">
    <property type="component" value="Unassembled WGS sequence"/>
</dbReference>
<organism evidence="2 3">
    <name type="scientific">Gigaspora margarita</name>
    <dbReference type="NCBI Taxonomy" id="4874"/>
    <lineage>
        <taxon>Eukaryota</taxon>
        <taxon>Fungi</taxon>
        <taxon>Fungi incertae sedis</taxon>
        <taxon>Mucoromycota</taxon>
        <taxon>Glomeromycotina</taxon>
        <taxon>Glomeromycetes</taxon>
        <taxon>Diversisporales</taxon>
        <taxon>Gigasporaceae</taxon>
        <taxon>Gigaspora</taxon>
    </lineage>
</organism>
<feature type="region of interest" description="Disordered" evidence="1">
    <location>
        <begin position="35"/>
        <end position="89"/>
    </location>
</feature>
<accession>A0ABN7UU99</accession>
<keyword evidence="3" id="KW-1185">Reference proteome</keyword>
<protein>
    <submittedName>
        <fullName evidence="2">13859_t:CDS:1</fullName>
    </submittedName>
</protein>
<feature type="region of interest" description="Disordered" evidence="1">
    <location>
        <begin position="105"/>
        <end position="126"/>
    </location>
</feature>
<feature type="compositionally biased region" description="Basic and acidic residues" evidence="1">
    <location>
        <begin position="63"/>
        <end position="76"/>
    </location>
</feature>